<accession>A0AB73HCP7</accession>
<sequence length="235" mass="27945">MTKKARKLVAEKLLGSTNIGNGEKYFDIYEIDFLNGRRIYESREVISGTNKKTGYAWTSLTKADPEFLAEDEKWVFNTSTFEFDDERELRLKTNFKNKIINIIEELKPEITINFCRCVIDNYMMKNELEIFLNDYNFYEVEVYEYSINEEVISSNPDEIECFLTKNPQEIAELIAKRCIFKAKYSPMRYESKKEFVTDVGWWGSAGLLFKQDLSEMYDELHQVDSRKFNYFYDLI</sequence>
<reference evidence="1 2" key="1">
    <citation type="submission" date="2020-03" db="EMBL/GenBank/DDBJ databases">
        <title>Soil Listeria distribution.</title>
        <authorList>
            <person name="Liao J."/>
            <person name="Wiedmann M."/>
        </authorList>
    </citation>
    <scope>NUCLEOTIDE SEQUENCE [LARGE SCALE GENOMIC DNA]</scope>
    <source>
        <strain evidence="1 2">FSL L7-0297</strain>
    </source>
</reference>
<name>A0AB73HCP7_LISIO</name>
<comment type="caution">
    <text evidence="1">The sequence shown here is derived from an EMBL/GenBank/DDBJ whole genome shotgun (WGS) entry which is preliminary data.</text>
</comment>
<proteinExistence type="predicted"/>
<dbReference type="EMBL" id="JAARXV010000008">
    <property type="protein sequence ID" value="MBC2143381.1"/>
    <property type="molecule type" value="Genomic_DNA"/>
</dbReference>
<dbReference type="Proteomes" id="UP000552309">
    <property type="component" value="Unassembled WGS sequence"/>
</dbReference>
<gene>
    <name evidence="1" type="ORF">HCA89_13780</name>
</gene>
<evidence type="ECO:0000313" key="1">
    <source>
        <dbReference type="EMBL" id="MBC2143381.1"/>
    </source>
</evidence>
<dbReference type="AlphaFoldDB" id="A0AB73HCP7"/>
<organism evidence="1 2">
    <name type="scientific">Listeria innocua</name>
    <dbReference type="NCBI Taxonomy" id="1642"/>
    <lineage>
        <taxon>Bacteria</taxon>
        <taxon>Bacillati</taxon>
        <taxon>Bacillota</taxon>
        <taxon>Bacilli</taxon>
        <taxon>Bacillales</taxon>
        <taxon>Listeriaceae</taxon>
        <taxon>Listeria</taxon>
    </lineage>
</organism>
<evidence type="ECO:0000313" key="2">
    <source>
        <dbReference type="Proteomes" id="UP000552309"/>
    </source>
</evidence>
<protein>
    <submittedName>
        <fullName evidence="1">Uncharacterized protein</fullName>
    </submittedName>
</protein>
<dbReference type="RefSeq" id="WP_185543810.1">
    <property type="nucleotide sequence ID" value="NZ_JAARXV010000008.1"/>
</dbReference>